<dbReference type="Pfam" id="PF00855">
    <property type="entry name" value="PWWP"/>
    <property type="match status" value="1"/>
</dbReference>
<name>A0A835RSL8_VANPL</name>
<dbReference type="SUPFAM" id="SSF63748">
    <property type="entry name" value="Tudor/PWWP/MBT"/>
    <property type="match status" value="1"/>
</dbReference>
<dbReference type="InterPro" id="IPR044679">
    <property type="entry name" value="PWWP2-like"/>
</dbReference>
<dbReference type="PANTHER" id="PTHR33697:SF2">
    <property type="entry name" value="T17B22.17 PROTEIN"/>
    <property type="match status" value="1"/>
</dbReference>
<feature type="domain" description="PWWP" evidence="2">
    <location>
        <begin position="18"/>
        <end position="73"/>
    </location>
</feature>
<organism evidence="3 4">
    <name type="scientific">Vanilla planifolia</name>
    <name type="common">Vanilla</name>
    <dbReference type="NCBI Taxonomy" id="51239"/>
    <lineage>
        <taxon>Eukaryota</taxon>
        <taxon>Viridiplantae</taxon>
        <taxon>Streptophyta</taxon>
        <taxon>Embryophyta</taxon>
        <taxon>Tracheophyta</taxon>
        <taxon>Spermatophyta</taxon>
        <taxon>Magnoliopsida</taxon>
        <taxon>Liliopsida</taxon>
        <taxon>Asparagales</taxon>
        <taxon>Orchidaceae</taxon>
        <taxon>Vanilloideae</taxon>
        <taxon>Vanilleae</taxon>
        <taxon>Vanilla</taxon>
    </lineage>
</organism>
<dbReference type="AlphaFoldDB" id="A0A835RSL8"/>
<sequence>MGTASEGSSGGAGGDWSVGTIVWVRRRNGSWWPGRVLGPEELAESHLMSPRSGTPVKLLGRDDASVDWYNLEKSKRVKLFRCGEFGSFIERAEASNSIPIKKREKYARREDAILHALELEKQQLEIKQQSTANSGCASTTAIAISEKEPSTYFSEDHVSSKLENQKSQLFSRTMPSSLNEYCSEQPVSASGNKKVKPKNREDGKHEIVTHQGEEDMNPEIGNSEGNVLLTVAHKNVDIPDENICNFFPDGGHNHGFLDETESVKNFSFLKRKAVPGGGVNDSPAKRRDRRRKLVKVLQSSAKQSVSYPFHPHSCSPVNQICGVDYQIGISHIAHQSPDSDDTLNISRQTLEYSPIDTGSGDHMQQLISNESTQSTWTEENDFDSSATDSDLELGEGRLRTGGAHFFQQMAENSIDNGISQWHLKGKRKTRIIAKKVHEYGDRKNLTRESSRDGKLTSRNIDVFEPAELNAQRRELPCEGKRDYDNKGEDLFPGLGNMTDDLERHQSDVDSDDDLQLKSQSGWGDVDPSFKNWRTCWEESSDHLEQFYASLFRCRLMPMLVDVDLKVQARYRGVHVPLISLTSKLNGKAIVGHQVQVEVLDDGSTDLLLLTNDATLDGDSAPPSIWRTAKRSSMHRLPRSNPDPANCSYLERKPLLERPLLQTKKKNVYHRSASGKFQKKALKTVSLSSNQKTRTLSSFTAEGKLEGSAILGGLIKTDGSMPLVACVPVKVVFSRILESVGRSSSAAAHWVIAANAIDKGPP</sequence>
<dbReference type="InterPro" id="IPR000313">
    <property type="entry name" value="PWWP_dom"/>
</dbReference>
<feature type="compositionally biased region" description="Polar residues" evidence="1">
    <location>
        <begin position="182"/>
        <end position="191"/>
    </location>
</feature>
<keyword evidence="4" id="KW-1185">Reference proteome</keyword>
<feature type="region of interest" description="Disordered" evidence="1">
    <location>
        <begin position="182"/>
        <end position="201"/>
    </location>
</feature>
<reference evidence="3 4" key="1">
    <citation type="journal article" date="2020" name="Nat. Food">
        <title>A phased Vanilla planifolia genome enables genetic improvement of flavour and production.</title>
        <authorList>
            <person name="Hasing T."/>
            <person name="Tang H."/>
            <person name="Brym M."/>
            <person name="Khazi F."/>
            <person name="Huang T."/>
            <person name="Chambers A.H."/>
        </authorList>
    </citation>
    <scope>NUCLEOTIDE SEQUENCE [LARGE SCALE GENOMIC DNA]</scope>
    <source>
        <tissue evidence="3">Leaf</tissue>
    </source>
</reference>
<evidence type="ECO:0000313" key="4">
    <source>
        <dbReference type="Proteomes" id="UP000636800"/>
    </source>
</evidence>
<proteinExistence type="predicted"/>
<gene>
    <name evidence="3" type="ORF">HPP92_002456</name>
</gene>
<evidence type="ECO:0000259" key="2">
    <source>
        <dbReference type="PROSITE" id="PS50812"/>
    </source>
</evidence>
<dbReference type="Proteomes" id="UP000636800">
    <property type="component" value="Chromosome 1"/>
</dbReference>
<evidence type="ECO:0000313" key="3">
    <source>
        <dbReference type="EMBL" id="KAG0497765.1"/>
    </source>
</evidence>
<dbReference type="PANTHER" id="PTHR33697">
    <property type="entry name" value="T17B22.17 PROTEIN-RELATED"/>
    <property type="match status" value="1"/>
</dbReference>
<evidence type="ECO:0000256" key="1">
    <source>
        <dbReference type="SAM" id="MobiDB-lite"/>
    </source>
</evidence>
<dbReference type="PROSITE" id="PS50812">
    <property type="entry name" value="PWWP"/>
    <property type="match status" value="1"/>
</dbReference>
<comment type="caution">
    <text evidence="3">The sequence shown here is derived from an EMBL/GenBank/DDBJ whole genome shotgun (WGS) entry which is preliminary data.</text>
</comment>
<dbReference type="Gene3D" id="2.30.30.140">
    <property type="match status" value="1"/>
</dbReference>
<dbReference type="EMBL" id="JADCNL010000001">
    <property type="protein sequence ID" value="KAG0497765.1"/>
    <property type="molecule type" value="Genomic_DNA"/>
</dbReference>
<accession>A0A835RSL8</accession>
<dbReference type="CDD" id="cd05162">
    <property type="entry name" value="PWWP"/>
    <property type="match status" value="1"/>
</dbReference>
<protein>
    <recommendedName>
        <fullName evidence="2">PWWP domain-containing protein</fullName>
    </recommendedName>
</protein>